<feature type="compositionally biased region" description="Polar residues" evidence="1">
    <location>
        <begin position="188"/>
        <end position="211"/>
    </location>
</feature>
<dbReference type="OrthoDB" id="3269405at2759"/>
<feature type="compositionally biased region" description="Low complexity" evidence="1">
    <location>
        <begin position="146"/>
        <end position="160"/>
    </location>
</feature>
<dbReference type="Proteomes" id="UP000567179">
    <property type="component" value="Unassembled WGS sequence"/>
</dbReference>
<reference evidence="2 3" key="1">
    <citation type="journal article" date="2020" name="ISME J.">
        <title>Uncovering the hidden diversity of litter-decomposition mechanisms in mushroom-forming fungi.</title>
        <authorList>
            <person name="Floudas D."/>
            <person name="Bentzer J."/>
            <person name="Ahren D."/>
            <person name="Johansson T."/>
            <person name="Persson P."/>
            <person name="Tunlid A."/>
        </authorList>
    </citation>
    <scope>NUCLEOTIDE SEQUENCE [LARGE SCALE GENOMIC DNA]</scope>
    <source>
        <strain evidence="2 3">CBS 101986</strain>
    </source>
</reference>
<evidence type="ECO:0000313" key="3">
    <source>
        <dbReference type="Proteomes" id="UP000567179"/>
    </source>
</evidence>
<accession>A0A8H5B4J0</accession>
<feature type="compositionally biased region" description="Polar residues" evidence="1">
    <location>
        <begin position="161"/>
        <end position="178"/>
    </location>
</feature>
<evidence type="ECO:0000256" key="1">
    <source>
        <dbReference type="SAM" id="MobiDB-lite"/>
    </source>
</evidence>
<proteinExistence type="predicted"/>
<keyword evidence="3" id="KW-1185">Reference proteome</keyword>
<feature type="region of interest" description="Disordered" evidence="1">
    <location>
        <begin position="140"/>
        <end position="216"/>
    </location>
</feature>
<dbReference type="AlphaFoldDB" id="A0A8H5B4J0"/>
<evidence type="ECO:0000313" key="2">
    <source>
        <dbReference type="EMBL" id="KAF5316521.1"/>
    </source>
</evidence>
<name>A0A8H5B4J0_9AGAR</name>
<dbReference type="EMBL" id="JAACJJ010000042">
    <property type="protein sequence ID" value="KAF5316521.1"/>
    <property type="molecule type" value="Genomic_DNA"/>
</dbReference>
<gene>
    <name evidence="2" type="ORF">D9619_006385</name>
</gene>
<sequence>MASLLFTPNTISTDTNMVTYTAAPAAASSYPSRYQPKAVDRWLSQQQLGQSTIQHAPQIMNHSDNAFTSDPHHLGDDEFTITTENHDNDHSLHPLWLDSGISTQHMYPGPLHLDTQAIHQHQRIGSRQFSDGWDSVYSFNTTHSDPGPSNPSNSFLLSPSHQSTSPNTLAPYSFSPGTPTLPHFSPAGSEQSLSPFHSPSTPGSMNHTMIPSPNIDDMKRILKPENGDSEAPQGKLTAKEQLQLFREALKLPLDNAGPFLPQGMYKPHTNSDRKRYVEEVLLEEPLYFITETHTKQFGISLKDAMHSRTRQLANRDQVVFEGRGPSVSIRIEWPGHRPWSRQIPTKDFRSPPQPITLAKLAKNVAKCVARFMQERKNQPMEEGSSGSLDGYNPEDWRFGDGPNDIKLEDLVLVSMHHVSLGSWQPQLRLVRPRAPRRRTAPAALVPPQGGGSHSRFVPYGPGTGHRQNQMNVAPYYYPM</sequence>
<comment type="caution">
    <text evidence="2">The sequence shown here is derived from an EMBL/GenBank/DDBJ whole genome shotgun (WGS) entry which is preliminary data.</text>
</comment>
<protein>
    <submittedName>
        <fullName evidence="2">Uncharacterized protein</fullName>
    </submittedName>
</protein>
<organism evidence="2 3">
    <name type="scientific">Psilocybe cf. subviscida</name>
    <dbReference type="NCBI Taxonomy" id="2480587"/>
    <lineage>
        <taxon>Eukaryota</taxon>
        <taxon>Fungi</taxon>
        <taxon>Dikarya</taxon>
        <taxon>Basidiomycota</taxon>
        <taxon>Agaricomycotina</taxon>
        <taxon>Agaricomycetes</taxon>
        <taxon>Agaricomycetidae</taxon>
        <taxon>Agaricales</taxon>
        <taxon>Agaricineae</taxon>
        <taxon>Strophariaceae</taxon>
        <taxon>Psilocybe</taxon>
    </lineage>
</organism>